<evidence type="ECO:0000313" key="3">
    <source>
        <dbReference type="Proteomes" id="UP000256519"/>
    </source>
</evidence>
<reference evidence="2" key="1">
    <citation type="journal article" date="2018" name="Appl. Environ. Microbiol.">
        <title>Antimicrobial susceptibility testing and tentative epidemiological cut-off values of five Bacillus species relevant for use as animal feed additives or for plant protection.</title>
        <authorList>
            <person name="Agerso Y."/>
            <person name="Stuer-Lauridsen B."/>
            <person name="Bjerre K."/>
            <person name="Jensen M.G."/>
            <person name="Johansen E."/>
            <person name="Bennedsen M."/>
            <person name="Brockmann E."/>
            <person name="Nielsen B."/>
        </authorList>
    </citation>
    <scope>NUCLEOTIDE SEQUENCE [LARGE SCALE GENOMIC DNA]</scope>
    <source>
        <strain evidence="2">CHCC20162</strain>
    </source>
</reference>
<keyword evidence="1" id="KW-0812">Transmembrane</keyword>
<dbReference type="AlphaFoldDB" id="A0A3D8X4E9"/>
<protein>
    <submittedName>
        <fullName evidence="2">Uncharacterized protein</fullName>
    </submittedName>
</protein>
<dbReference type="Proteomes" id="UP000256519">
    <property type="component" value="Unassembled WGS sequence"/>
</dbReference>
<proteinExistence type="predicted"/>
<feature type="transmembrane region" description="Helical" evidence="1">
    <location>
        <begin position="7"/>
        <end position="28"/>
    </location>
</feature>
<evidence type="ECO:0000256" key="1">
    <source>
        <dbReference type="SAM" id="Phobius"/>
    </source>
</evidence>
<sequence length="91" mass="10991">MKNKGARFCAVCIALLYCVYKFFVVFYRQQKPLSKSRKRVFFKNFLWLLAAVRAFVFSLKREILRQIRQQVLLYELQGIVKQEANDEEIHR</sequence>
<gene>
    <name evidence="2" type="ORF">C3744_10710</name>
</gene>
<comment type="caution">
    <text evidence="2">The sequence shown here is derived from an EMBL/GenBank/DDBJ whole genome shotgun (WGS) entry which is preliminary data.</text>
</comment>
<feature type="transmembrane region" description="Helical" evidence="1">
    <location>
        <begin position="40"/>
        <end position="59"/>
    </location>
</feature>
<keyword evidence="1" id="KW-0472">Membrane</keyword>
<evidence type="ECO:0000313" key="2">
    <source>
        <dbReference type="EMBL" id="RDZ15640.1"/>
    </source>
</evidence>
<name>A0A3D8X4E9_PRIMG</name>
<dbReference type="EMBL" id="PQWM01000008">
    <property type="protein sequence ID" value="RDZ15640.1"/>
    <property type="molecule type" value="Genomic_DNA"/>
</dbReference>
<organism evidence="2 3">
    <name type="scientific">Priestia megaterium</name>
    <name type="common">Bacillus megaterium</name>
    <dbReference type="NCBI Taxonomy" id="1404"/>
    <lineage>
        <taxon>Bacteria</taxon>
        <taxon>Bacillati</taxon>
        <taxon>Bacillota</taxon>
        <taxon>Bacilli</taxon>
        <taxon>Bacillales</taxon>
        <taxon>Bacillaceae</taxon>
        <taxon>Priestia</taxon>
    </lineage>
</organism>
<keyword evidence="1" id="KW-1133">Transmembrane helix</keyword>
<dbReference type="RefSeq" id="WP_116073926.1">
    <property type="nucleotide sequence ID" value="NZ_CP187630.1"/>
</dbReference>
<accession>A0A3D8X4E9</accession>